<accession>A0A501PG62</accession>
<keyword evidence="3" id="KW-1185">Reference proteome</keyword>
<dbReference type="AlphaFoldDB" id="A0A501PG62"/>
<evidence type="ECO:0000256" key="1">
    <source>
        <dbReference type="SAM" id="MobiDB-lite"/>
    </source>
</evidence>
<dbReference type="OrthoDB" id="7616747at2"/>
<dbReference type="RefSeq" id="WP_139941211.1">
    <property type="nucleotide sequence ID" value="NZ_JBHSYP010000002.1"/>
</dbReference>
<gene>
    <name evidence="2" type="ORF">FIV46_12205</name>
</gene>
<comment type="caution">
    <text evidence="2">The sequence shown here is derived from an EMBL/GenBank/DDBJ whole genome shotgun (WGS) entry which is preliminary data.</text>
</comment>
<dbReference type="Proteomes" id="UP000319148">
    <property type="component" value="Unassembled WGS sequence"/>
</dbReference>
<feature type="region of interest" description="Disordered" evidence="1">
    <location>
        <begin position="182"/>
        <end position="201"/>
    </location>
</feature>
<sequence length="256" mass="29365">MAGYISSLDDRFLSFERIAKLLILERPDLKKKQVLDSLKHALFAGDFESSENTPETDGMDLNQLRILHPQPLAEISNDEFVPTARPCKYYGVDRYQVALILYHKEGLPEPLDDWERFFGPAADPFHRPLMYRHLSNIPIKSYPKSGQKILGKIFISKSRLRDWMLLKGFALPSFLNSFPTASDNPEDAAAPGKGRPRNPRWDDIKDLVQQVADSNPDMLHKNIAHRVHKTVRQKYPHEKIPAENTILRKVGTLLKD</sequence>
<evidence type="ECO:0000313" key="3">
    <source>
        <dbReference type="Proteomes" id="UP000319148"/>
    </source>
</evidence>
<dbReference type="EMBL" id="VFIY01000015">
    <property type="protein sequence ID" value="TPD58992.1"/>
    <property type="molecule type" value="Genomic_DNA"/>
</dbReference>
<reference evidence="3" key="1">
    <citation type="submission" date="2019-06" db="EMBL/GenBank/DDBJ databases">
        <title>The complete genome of Emcibacter congregatus ZYLT.</title>
        <authorList>
            <person name="Zhao Z."/>
        </authorList>
    </citation>
    <scope>NUCLEOTIDE SEQUENCE [LARGE SCALE GENOMIC DNA]</scope>
    <source>
        <strain evidence="3">MCCC 1A06723</strain>
    </source>
</reference>
<protein>
    <submittedName>
        <fullName evidence="2">Uncharacterized protein</fullName>
    </submittedName>
</protein>
<name>A0A501PG62_9PROT</name>
<evidence type="ECO:0000313" key="2">
    <source>
        <dbReference type="EMBL" id="TPD58992.1"/>
    </source>
</evidence>
<proteinExistence type="predicted"/>
<organism evidence="2 3">
    <name type="scientific">Emcibacter nanhaiensis</name>
    <dbReference type="NCBI Taxonomy" id="1505037"/>
    <lineage>
        <taxon>Bacteria</taxon>
        <taxon>Pseudomonadati</taxon>
        <taxon>Pseudomonadota</taxon>
        <taxon>Alphaproteobacteria</taxon>
        <taxon>Emcibacterales</taxon>
        <taxon>Emcibacteraceae</taxon>
        <taxon>Emcibacter</taxon>
    </lineage>
</organism>